<protein>
    <recommendedName>
        <fullName evidence="7">Fork-head domain-containing protein</fullName>
    </recommendedName>
</protein>
<dbReference type="SUPFAM" id="SSF46785">
    <property type="entry name" value="Winged helix' DNA-binding domain"/>
    <property type="match status" value="1"/>
</dbReference>
<accession>A0A8K0XP81</accession>
<keyword evidence="4 5" id="KW-0539">Nucleus</keyword>
<dbReference type="AlphaFoldDB" id="A0A8K0XP81"/>
<comment type="subcellular location">
    <subcellularLocation>
        <location evidence="5">Nucleus</location>
    </subcellularLocation>
</comment>
<feature type="domain" description="Fork-head" evidence="7">
    <location>
        <begin position="80"/>
        <end position="170"/>
    </location>
</feature>
<evidence type="ECO:0000256" key="3">
    <source>
        <dbReference type="ARBA" id="ARBA00023163"/>
    </source>
</evidence>
<feature type="compositionally biased region" description="Pro residues" evidence="6">
    <location>
        <begin position="283"/>
        <end position="292"/>
    </location>
</feature>
<evidence type="ECO:0000259" key="7">
    <source>
        <dbReference type="PROSITE" id="PS50039"/>
    </source>
</evidence>
<dbReference type="InterPro" id="IPR001766">
    <property type="entry name" value="Fork_head_dom"/>
</dbReference>
<feature type="compositionally biased region" description="Low complexity" evidence="6">
    <location>
        <begin position="305"/>
        <end position="332"/>
    </location>
</feature>
<evidence type="ECO:0000313" key="9">
    <source>
        <dbReference type="Proteomes" id="UP000813824"/>
    </source>
</evidence>
<feature type="compositionally biased region" description="Acidic residues" evidence="6">
    <location>
        <begin position="263"/>
        <end position="272"/>
    </location>
</feature>
<evidence type="ECO:0000256" key="6">
    <source>
        <dbReference type="SAM" id="MobiDB-lite"/>
    </source>
</evidence>
<keyword evidence="9" id="KW-1185">Reference proteome</keyword>
<feature type="region of interest" description="Disordered" evidence="6">
    <location>
        <begin position="1"/>
        <end position="52"/>
    </location>
</feature>
<gene>
    <name evidence="8" type="ORF">BXZ70DRAFT_1000678</name>
</gene>
<sequence length="495" mass="54960">MASLNTLLNPENANKDPPPSTMQSDSHSGGSPSPDAEHDPTDRATSDEPTYYQSEILARRHPKHENCPDKLDCLPDTDGRPQHTLPVILRCAILGSPKQRLTIREIYAAMEKKYSYYTTAGPAWKQSVRHHLSLNRLFERQPRPATEPGFGSYWTVNLLAPPGTKRPRKRGGRKKAENGEPVAPSPPKKPEHPQRLKDKLKELKQSARSDVEAPHHTAGPGASSTGMLRPVDAHSFSSSAMRGNRTYDTDNDDLTLDDGQVGTEDEFESEDDAPYHREHSHQPQPPPSPPRYPGYRDPPEHRSHSSLSAHSSHSSYAAHPEASEPPSASSTSRVPYPVAYHPSRYQPYPRPTLHGAFSGSSYGGPSGSTGIPEGMDAKLEKMQREIDALKRQSTEQMQASMRMSDQLAEAQAEASRSKGTLMVIESRLEDERRRRVEAEKAADEELRIRRSMEDQLRAIQIQSQTQAQSQPRSYSSGPPLPRPLSRSHLPPPPPS</sequence>
<keyword evidence="1" id="KW-0805">Transcription regulation</keyword>
<feature type="region of interest" description="Disordered" evidence="6">
    <location>
        <begin position="391"/>
        <end position="422"/>
    </location>
</feature>
<feature type="region of interest" description="Disordered" evidence="6">
    <location>
        <begin position="457"/>
        <end position="495"/>
    </location>
</feature>
<feature type="DNA-binding region" description="Fork-head" evidence="5">
    <location>
        <begin position="80"/>
        <end position="170"/>
    </location>
</feature>
<reference evidence="8" key="1">
    <citation type="journal article" date="2021" name="New Phytol.">
        <title>Evolutionary innovations through gain and loss of genes in the ectomycorrhizal Boletales.</title>
        <authorList>
            <person name="Wu G."/>
            <person name="Miyauchi S."/>
            <person name="Morin E."/>
            <person name="Kuo A."/>
            <person name="Drula E."/>
            <person name="Varga T."/>
            <person name="Kohler A."/>
            <person name="Feng B."/>
            <person name="Cao Y."/>
            <person name="Lipzen A."/>
            <person name="Daum C."/>
            <person name="Hundley H."/>
            <person name="Pangilinan J."/>
            <person name="Johnson J."/>
            <person name="Barry K."/>
            <person name="LaButti K."/>
            <person name="Ng V."/>
            <person name="Ahrendt S."/>
            <person name="Min B."/>
            <person name="Choi I.G."/>
            <person name="Park H."/>
            <person name="Plett J.M."/>
            <person name="Magnuson J."/>
            <person name="Spatafora J.W."/>
            <person name="Nagy L.G."/>
            <person name="Henrissat B."/>
            <person name="Grigoriev I.V."/>
            <person name="Yang Z.L."/>
            <person name="Xu J."/>
            <person name="Martin F.M."/>
        </authorList>
    </citation>
    <scope>NUCLEOTIDE SEQUENCE</scope>
    <source>
        <strain evidence="8">KKN 215</strain>
    </source>
</reference>
<dbReference type="GO" id="GO:0000978">
    <property type="term" value="F:RNA polymerase II cis-regulatory region sequence-specific DNA binding"/>
    <property type="evidence" value="ECO:0007669"/>
    <property type="project" value="TreeGrafter"/>
</dbReference>
<feature type="compositionally biased region" description="Polar residues" evidence="6">
    <location>
        <begin position="394"/>
        <end position="403"/>
    </location>
</feature>
<dbReference type="Pfam" id="PF00250">
    <property type="entry name" value="Forkhead"/>
    <property type="match status" value="1"/>
</dbReference>
<evidence type="ECO:0000313" key="8">
    <source>
        <dbReference type="EMBL" id="KAH8099829.1"/>
    </source>
</evidence>
<dbReference type="SMART" id="SM00339">
    <property type="entry name" value="FH"/>
    <property type="match status" value="1"/>
</dbReference>
<dbReference type="EMBL" id="JAEVFJ010000018">
    <property type="protein sequence ID" value="KAH8099829.1"/>
    <property type="molecule type" value="Genomic_DNA"/>
</dbReference>
<proteinExistence type="predicted"/>
<feature type="region of interest" description="Disordered" evidence="6">
    <location>
        <begin position="140"/>
        <end position="374"/>
    </location>
</feature>
<dbReference type="GO" id="GO:0005634">
    <property type="term" value="C:nucleus"/>
    <property type="evidence" value="ECO:0007669"/>
    <property type="project" value="UniProtKB-SubCell"/>
</dbReference>
<feature type="compositionally biased region" description="Low complexity" evidence="6">
    <location>
        <begin position="458"/>
        <end position="488"/>
    </location>
</feature>
<name>A0A8K0XP81_9AGAR</name>
<dbReference type="PROSITE" id="PS50039">
    <property type="entry name" value="FORK_HEAD_3"/>
    <property type="match status" value="1"/>
</dbReference>
<keyword evidence="3" id="KW-0804">Transcription</keyword>
<dbReference type="CDD" id="cd00059">
    <property type="entry name" value="FH_FOX"/>
    <property type="match status" value="1"/>
</dbReference>
<dbReference type="InterPro" id="IPR036390">
    <property type="entry name" value="WH_DNA-bd_sf"/>
</dbReference>
<evidence type="ECO:0000256" key="1">
    <source>
        <dbReference type="ARBA" id="ARBA00023015"/>
    </source>
</evidence>
<dbReference type="PANTHER" id="PTHR46078:SF2">
    <property type="entry name" value="FORK-HEAD DOMAIN-CONTAINING PROTEIN"/>
    <property type="match status" value="1"/>
</dbReference>
<dbReference type="GO" id="GO:0000981">
    <property type="term" value="F:DNA-binding transcription factor activity, RNA polymerase II-specific"/>
    <property type="evidence" value="ECO:0007669"/>
    <property type="project" value="TreeGrafter"/>
</dbReference>
<dbReference type="InterPro" id="IPR036388">
    <property type="entry name" value="WH-like_DNA-bd_sf"/>
</dbReference>
<organism evidence="8 9">
    <name type="scientific">Cristinia sonorae</name>
    <dbReference type="NCBI Taxonomy" id="1940300"/>
    <lineage>
        <taxon>Eukaryota</taxon>
        <taxon>Fungi</taxon>
        <taxon>Dikarya</taxon>
        <taxon>Basidiomycota</taxon>
        <taxon>Agaricomycotina</taxon>
        <taxon>Agaricomycetes</taxon>
        <taxon>Agaricomycetidae</taxon>
        <taxon>Agaricales</taxon>
        <taxon>Pleurotineae</taxon>
        <taxon>Stephanosporaceae</taxon>
        <taxon>Cristinia</taxon>
    </lineage>
</organism>
<feature type="compositionally biased region" description="Low complexity" evidence="6">
    <location>
        <begin position="24"/>
        <end position="34"/>
    </location>
</feature>
<evidence type="ECO:0000256" key="2">
    <source>
        <dbReference type="ARBA" id="ARBA00023125"/>
    </source>
</evidence>
<feature type="compositionally biased region" description="Basic and acidic residues" evidence="6">
    <location>
        <begin position="188"/>
        <end position="215"/>
    </location>
</feature>
<feature type="compositionally biased region" description="Basic and acidic residues" evidence="6">
    <location>
        <begin position="35"/>
        <end position="46"/>
    </location>
</feature>
<evidence type="ECO:0000256" key="5">
    <source>
        <dbReference type="PROSITE-ProRule" id="PRU00089"/>
    </source>
</evidence>
<keyword evidence="2 5" id="KW-0238">DNA-binding</keyword>
<evidence type="ECO:0000256" key="4">
    <source>
        <dbReference type="ARBA" id="ARBA00023242"/>
    </source>
</evidence>
<comment type="caution">
    <text evidence="8">The sequence shown here is derived from an EMBL/GenBank/DDBJ whole genome shotgun (WGS) entry which is preliminary data.</text>
</comment>
<feature type="compositionally biased region" description="Polar residues" evidence="6">
    <location>
        <begin position="1"/>
        <end position="12"/>
    </location>
</feature>
<dbReference type="Gene3D" id="1.10.10.10">
    <property type="entry name" value="Winged helix-like DNA-binding domain superfamily/Winged helix DNA-binding domain"/>
    <property type="match status" value="1"/>
</dbReference>
<dbReference type="OrthoDB" id="5954824at2759"/>
<dbReference type="InterPro" id="IPR045912">
    <property type="entry name" value="FOXJ2/3-like"/>
</dbReference>
<dbReference type="PANTHER" id="PTHR46078">
    <property type="entry name" value="FORKHEAD BOX PROTEIN J2 FAMILY MEMBER"/>
    <property type="match status" value="1"/>
</dbReference>
<dbReference type="Proteomes" id="UP000813824">
    <property type="component" value="Unassembled WGS sequence"/>
</dbReference>